<evidence type="ECO:0000313" key="3">
    <source>
        <dbReference type="Proteomes" id="UP000694388"/>
    </source>
</evidence>
<dbReference type="OMA" id="EEVQICP"/>
<evidence type="ECO:0000259" key="1">
    <source>
        <dbReference type="Pfam" id="PF17045"/>
    </source>
</evidence>
<evidence type="ECO:0000313" key="2">
    <source>
        <dbReference type="Ensembl" id="ENSEBUP00000001809.1"/>
    </source>
</evidence>
<dbReference type="AlphaFoldDB" id="A0A8C4N5Q7"/>
<dbReference type="Proteomes" id="UP000694388">
    <property type="component" value="Unplaced"/>
</dbReference>
<sequence>MIFFINRCHNGNTTVHAELQELMHQVDAMVAQTRSEGERVAMQAQTRLAVREQELVSTLAALDRQHQEVGMLRQQLLDSEQRRRNMMSQYEAKLQDFKEQVL</sequence>
<feature type="domain" description="CEP63/Deup1 N-terminal" evidence="1">
    <location>
        <begin position="15"/>
        <end position="100"/>
    </location>
</feature>
<dbReference type="Ensembl" id="ENSEBUT00000002145.1">
    <property type="protein sequence ID" value="ENSEBUP00000001809.1"/>
    <property type="gene ID" value="ENSEBUG00000001465.1"/>
</dbReference>
<keyword evidence="3" id="KW-1185">Reference proteome</keyword>
<name>A0A8C4N5Q7_EPTBU</name>
<reference evidence="2" key="2">
    <citation type="submission" date="2025-09" db="UniProtKB">
        <authorList>
            <consortium name="Ensembl"/>
        </authorList>
    </citation>
    <scope>IDENTIFICATION</scope>
</reference>
<accession>A0A8C4N5Q7</accession>
<dbReference type="InterPro" id="IPR031470">
    <property type="entry name" value="CEP63/Deup1_N"/>
</dbReference>
<proteinExistence type="predicted"/>
<organism evidence="2 3">
    <name type="scientific">Eptatretus burgeri</name>
    <name type="common">Inshore hagfish</name>
    <dbReference type="NCBI Taxonomy" id="7764"/>
    <lineage>
        <taxon>Eukaryota</taxon>
        <taxon>Metazoa</taxon>
        <taxon>Chordata</taxon>
        <taxon>Craniata</taxon>
        <taxon>Vertebrata</taxon>
        <taxon>Cyclostomata</taxon>
        <taxon>Myxini</taxon>
        <taxon>Myxiniformes</taxon>
        <taxon>Myxinidae</taxon>
        <taxon>Eptatretinae</taxon>
        <taxon>Eptatretus</taxon>
    </lineage>
</organism>
<protein>
    <recommendedName>
        <fullName evidence="1">CEP63/Deup1 N-terminal domain-containing protein</fullName>
    </recommendedName>
</protein>
<reference evidence="2" key="1">
    <citation type="submission" date="2025-08" db="UniProtKB">
        <authorList>
            <consortium name="Ensembl"/>
        </authorList>
    </citation>
    <scope>IDENTIFICATION</scope>
</reference>
<dbReference type="Pfam" id="PF17045">
    <property type="entry name" value="CEP63"/>
    <property type="match status" value="1"/>
</dbReference>